<keyword evidence="5" id="KW-1185">Reference proteome</keyword>
<dbReference type="GO" id="GO:0016887">
    <property type="term" value="F:ATP hydrolysis activity"/>
    <property type="evidence" value="ECO:0007669"/>
    <property type="project" value="InterPro"/>
</dbReference>
<dbReference type="Proteomes" id="UP000184196">
    <property type="component" value="Unassembled WGS sequence"/>
</dbReference>
<keyword evidence="2" id="KW-1278">Translocase</keyword>
<evidence type="ECO:0000256" key="2">
    <source>
        <dbReference type="ARBA" id="ARBA00022967"/>
    </source>
</evidence>
<dbReference type="InterPro" id="IPR003439">
    <property type="entry name" value="ABC_transporter-like_ATP-bd"/>
</dbReference>
<dbReference type="InterPro" id="IPR027417">
    <property type="entry name" value="P-loop_NTPase"/>
</dbReference>
<dbReference type="EMBL" id="FQUW01000020">
    <property type="protein sequence ID" value="SHF26426.1"/>
    <property type="molecule type" value="Genomic_DNA"/>
</dbReference>
<sequence>MKVLQTCDLAVGYGTRTVVNDINLDALKGQFICLLGPNGSGKSTILRCLAGLLAPLRGSVYLKGNQLYTLGPGDLARTMAVVLTERLSPGLLTAFEVVAMGRYPYTDFWGHLPKKIGAKLKRLCAW</sequence>
<dbReference type="PANTHER" id="PTHR42794">
    <property type="entry name" value="HEMIN IMPORT ATP-BINDING PROTEIN HMUV"/>
    <property type="match status" value="1"/>
</dbReference>
<keyword evidence="1" id="KW-0813">Transport</keyword>
<protein>
    <submittedName>
        <fullName evidence="4">ABC transporter</fullName>
    </submittedName>
</protein>
<evidence type="ECO:0000259" key="3">
    <source>
        <dbReference type="Pfam" id="PF00005"/>
    </source>
</evidence>
<proteinExistence type="predicted"/>
<name>A0A1M5A8S5_9FIRM</name>
<gene>
    <name evidence="4" type="ORF">SAMN02745218_01820</name>
</gene>
<evidence type="ECO:0000256" key="1">
    <source>
        <dbReference type="ARBA" id="ARBA00022448"/>
    </source>
</evidence>
<dbReference type="RefSeq" id="WP_073165350.1">
    <property type="nucleotide sequence ID" value="NZ_FQUW01000020.1"/>
</dbReference>
<dbReference type="SUPFAM" id="SSF52540">
    <property type="entry name" value="P-loop containing nucleoside triphosphate hydrolases"/>
    <property type="match status" value="1"/>
</dbReference>
<dbReference type="Gene3D" id="3.40.50.300">
    <property type="entry name" value="P-loop containing nucleotide triphosphate hydrolases"/>
    <property type="match status" value="1"/>
</dbReference>
<evidence type="ECO:0000313" key="4">
    <source>
        <dbReference type="EMBL" id="SHF26426.1"/>
    </source>
</evidence>
<organism evidence="4 5">
    <name type="scientific">Desulfofundulus australicus DSM 11792</name>
    <dbReference type="NCBI Taxonomy" id="1121425"/>
    <lineage>
        <taxon>Bacteria</taxon>
        <taxon>Bacillati</taxon>
        <taxon>Bacillota</taxon>
        <taxon>Clostridia</taxon>
        <taxon>Eubacteriales</taxon>
        <taxon>Peptococcaceae</taxon>
        <taxon>Desulfofundulus</taxon>
    </lineage>
</organism>
<dbReference type="AlphaFoldDB" id="A0A1M5A8S5"/>
<dbReference type="Pfam" id="PF00005">
    <property type="entry name" value="ABC_tran"/>
    <property type="match status" value="1"/>
</dbReference>
<reference evidence="5" key="1">
    <citation type="submission" date="2016-11" db="EMBL/GenBank/DDBJ databases">
        <authorList>
            <person name="Varghese N."/>
            <person name="Submissions S."/>
        </authorList>
    </citation>
    <scope>NUCLEOTIDE SEQUENCE [LARGE SCALE GENOMIC DNA]</scope>
    <source>
        <strain evidence="5">DSM 11792</strain>
    </source>
</reference>
<feature type="domain" description="ABC transporter" evidence="3">
    <location>
        <begin position="19"/>
        <end position="85"/>
    </location>
</feature>
<dbReference type="PANTHER" id="PTHR42794:SF1">
    <property type="entry name" value="HEMIN IMPORT ATP-BINDING PROTEIN HMUV"/>
    <property type="match status" value="1"/>
</dbReference>
<accession>A0A1M5A8S5</accession>
<dbReference type="GO" id="GO:0005524">
    <property type="term" value="F:ATP binding"/>
    <property type="evidence" value="ECO:0007669"/>
    <property type="project" value="InterPro"/>
</dbReference>
<evidence type="ECO:0000313" key="5">
    <source>
        <dbReference type="Proteomes" id="UP000184196"/>
    </source>
</evidence>